<protein>
    <submittedName>
        <fullName evidence="2">Amidohydrolase</fullName>
    </submittedName>
</protein>
<dbReference type="PANTHER" id="PTHR22642">
    <property type="entry name" value="IMIDAZOLONEPROPIONASE"/>
    <property type="match status" value="1"/>
</dbReference>
<name>A0A563E7K9_9MICO</name>
<accession>A0A563E7K9</accession>
<dbReference type="InterPro" id="IPR013108">
    <property type="entry name" value="Amidohydro_3"/>
</dbReference>
<dbReference type="Gene3D" id="2.30.40.10">
    <property type="entry name" value="Urease, subunit C, domain 1"/>
    <property type="match status" value="1"/>
</dbReference>
<dbReference type="SUPFAM" id="SSF51556">
    <property type="entry name" value="Metallo-dependent hydrolases"/>
    <property type="match status" value="1"/>
</dbReference>
<dbReference type="GO" id="GO:0016810">
    <property type="term" value="F:hydrolase activity, acting on carbon-nitrogen (but not peptide) bonds"/>
    <property type="evidence" value="ECO:0007669"/>
    <property type="project" value="InterPro"/>
</dbReference>
<evidence type="ECO:0000313" key="3">
    <source>
        <dbReference type="Proteomes" id="UP000320244"/>
    </source>
</evidence>
<reference evidence="2 3" key="1">
    <citation type="submission" date="2019-05" db="EMBL/GenBank/DDBJ databases">
        <authorList>
            <person name="Lee S.D."/>
        </authorList>
    </citation>
    <scope>NUCLEOTIDE SEQUENCE [LARGE SCALE GENOMIC DNA]</scope>
    <source>
        <strain evidence="2 3">C5-26</strain>
    </source>
</reference>
<dbReference type="InterPro" id="IPR032466">
    <property type="entry name" value="Metal_Hydrolase"/>
</dbReference>
<keyword evidence="3" id="KW-1185">Reference proteome</keyword>
<sequence length="550" mass="60425">MSADDLIVYPARQVRTMDPSRPTARAIAVRGDRIRAVGSLDELAAYGEFSIDTRYQDKVILPGFVEAHTHVMSGGMWDYVYVGYYDRTDPDGHVWEGCTTTGAVVDRLREAASNLSSPDETLLAWGLDPIFFPGERLDRHDLDVASRDRAIVVTHQSGHLLTVNSKVLANEGITRATTVEGVVKDASGEPTGELQEPAAMSLVRSVPTARVLSFEAAAAWRFGADARNHGVTTLTDLGSTVLMNDDMVRVYRAAVDDPDFPARISVFYRGASPEESTSPTAVVKKILELRRSSSDKLRFGHVKLVLDGSIQGFTARLQEPGYLPDARKGIWIIPPETFAQSVGLFHDAGLTVHVHCNGDEATELFLDTIEAALERHPRWNHRHTVTHSQLTTAAQYRRMAELGMCANIFSNHTWYWGDQHRDLILGPDRASRMNAAATALRCGVPTTLHCDTPVTPLDPLATASYAADRRTSSGQILGEYERISVHQALHAMTLGAAYTLKMDHEIGSLEAGKYADFAILGDDPWDKEAPALREIEVFGSVVGGRHFPKQ</sequence>
<comment type="caution">
    <text evidence="2">The sequence shown here is derived from an EMBL/GenBank/DDBJ whole genome shotgun (WGS) entry which is preliminary data.</text>
</comment>
<organism evidence="2 3">
    <name type="scientific">Leekyejoonella antrihumi</name>
    <dbReference type="NCBI Taxonomy" id="1660198"/>
    <lineage>
        <taxon>Bacteria</taxon>
        <taxon>Bacillati</taxon>
        <taxon>Actinomycetota</taxon>
        <taxon>Actinomycetes</taxon>
        <taxon>Micrococcales</taxon>
        <taxon>Dermacoccaceae</taxon>
        <taxon>Leekyejoonella</taxon>
    </lineage>
</organism>
<feature type="domain" description="Amidohydrolase 3" evidence="1">
    <location>
        <begin position="57"/>
        <end position="545"/>
    </location>
</feature>
<dbReference type="InterPro" id="IPR033932">
    <property type="entry name" value="YtcJ-like"/>
</dbReference>
<dbReference type="RefSeq" id="WP_146314897.1">
    <property type="nucleotide sequence ID" value="NZ_VCQV01000002.1"/>
</dbReference>
<evidence type="ECO:0000259" key="1">
    <source>
        <dbReference type="Pfam" id="PF07969"/>
    </source>
</evidence>
<dbReference type="Gene3D" id="3.20.20.140">
    <property type="entry name" value="Metal-dependent hydrolases"/>
    <property type="match status" value="1"/>
</dbReference>
<proteinExistence type="predicted"/>
<dbReference type="InterPro" id="IPR011059">
    <property type="entry name" value="Metal-dep_hydrolase_composite"/>
</dbReference>
<dbReference type="Pfam" id="PF07969">
    <property type="entry name" value="Amidohydro_3"/>
    <property type="match status" value="1"/>
</dbReference>
<dbReference type="SUPFAM" id="SSF51338">
    <property type="entry name" value="Composite domain of metallo-dependent hydrolases"/>
    <property type="match status" value="1"/>
</dbReference>
<dbReference type="EMBL" id="VCQV01000002">
    <property type="protein sequence ID" value="TWP38497.1"/>
    <property type="molecule type" value="Genomic_DNA"/>
</dbReference>
<dbReference type="PANTHER" id="PTHR22642:SF2">
    <property type="entry name" value="PROTEIN LONG AFTER FAR-RED 3"/>
    <property type="match status" value="1"/>
</dbReference>
<dbReference type="OrthoDB" id="3173428at2"/>
<dbReference type="CDD" id="cd01300">
    <property type="entry name" value="YtcJ_like"/>
    <property type="match status" value="1"/>
</dbReference>
<dbReference type="AlphaFoldDB" id="A0A563E7K9"/>
<dbReference type="Proteomes" id="UP000320244">
    <property type="component" value="Unassembled WGS sequence"/>
</dbReference>
<dbReference type="Gene3D" id="3.10.310.70">
    <property type="match status" value="1"/>
</dbReference>
<reference evidence="2 3" key="2">
    <citation type="submission" date="2019-08" db="EMBL/GenBank/DDBJ databases">
        <title>Jejuicoccus antrihumi gen. nov., sp. nov., a new member of the family Dermacoccaceae isolated from a cave.</title>
        <authorList>
            <person name="Schumann P."/>
            <person name="Kim I.S."/>
        </authorList>
    </citation>
    <scope>NUCLEOTIDE SEQUENCE [LARGE SCALE GENOMIC DNA]</scope>
    <source>
        <strain evidence="2 3">C5-26</strain>
    </source>
</reference>
<gene>
    <name evidence="2" type="ORF">FGL98_01470</name>
</gene>
<evidence type="ECO:0000313" key="2">
    <source>
        <dbReference type="EMBL" id="TWP38497.1"/>
    </source>
</evidence>
<keyword evidence="2" id="KW-0378">Hydrolase</keyword>